<evidence type="ECO:0000256" key="6">
    <source>
        <dbReference type="ARBA" id="ARBA00022989"/>
    </source>
</evidence>
<feature type="transmembrane region" description="Helical" evidence="8">
    <location>
        <begin position="240"/>
        <end position="259"/>
    </location>
</feature>
<dbReference type="PIRSF" id="PIRSF004925">
    <property type="entry name" value="HcaT"/>
    <property type="match status" value="1"/>
</dbReference>
<feature type="transmembrane region" description="Helical" evidence="8">
    <location>
        <begin position="96"/>
        <end position="114"/>
    </location>
</feature>
<reference evidence="11" key="1">
    <citation type="journal article" date="2019" name="Int. J. Syst. Evol. Microbiol.">
        <title>The Global Catalogue of Microorganisms (GCM) 10K type strain sequencing project: providing services to taxonomists for standard genome sequencing and annotation.</title>
        <authorList>
            <consortium name="The Broad Institute Genomics Platform"/>
            <consortium name="The Broad Institute Genome Sequencing Center for Infectious Disease"/>
            <person name="Wu L."/>
            <person name="Ma J."/>
        </authorList>
    </citation>
    <scope>NUCLEOTIDE SEQUENCE [LARGE SCALE GENOMIC DNA]</scope>
    <source>
        <strain evidence="11">NBRC 103166</strain>
    </source>
</reference>
<comment type="subcellular location">
    <subcellularLocation>
        <location evidence="1">Cell inner membrane</location>
        <topology evidence="1">Multi-pass membrane protein</topology>
    </subcellularLocation>
</comment>
<evidence type="ECO:0000256" key="7">
    <source>
        <dbReference type="ARBA" id="ARBA00023136"/>
    </source>
</evidence>
<keyword evidence="2" id="KW-0813">Transport</keyword>
<dbReference type="EMBL" id="BSPQ01000019">
    <property type="protein sequence ID" value="GLS92220.1"/>
    <property type="molecule type" value="Genomic_DNA"/>
</dbReference>
<keyword evidence="11" id="KW-1185">Reference proteome</keyword>
<feature type="domain" description="Major facilitator superfamily associated" evidence="9">
    <location>
        <begin position="12"/>
        <end position="354"/>
    </location>
</feature>
<organism evidence="10 11">
    <name type="scientific">Psychromonas marina</name>
    <dbReference type="NCBI Taxonomy" id="88364"/>
    <lineage>
        <taxon>Bacteria</taxon>
        <taxon>Pseudomonadati</taxon>
        <taxon>Pseudomonadota</taxon>
        <taxon>Gammaproteobacteria</taxon>
        <taxon>Alteromonadales</taxon>
        <taxon>Psychromonadaceae</taxon>
        <taxon>Psychromonas</taxon>
    </lineage>
</organism>
<feature type="transmembrane region" description="Helical" evidence="8">
    <location>
        <begin position="43"/>
        <end position="61"/>
    </location>
</feature>
<feature type="transmembrane region" description="Helical" evidence="8">
    <location>
        <begin position="200"/>
        <end position="220"/>
    </location>
</feature>
<keyword evidence="6 8" id="KW-1133">Transmembrane helix</keyword>
<dbReference type="InterPro" id="IPR026032">
    <property type="entry name" value="HcaT-like"/>
</dbReference>
<keyword evidence="3" id="KW-1003">Cell membrane</keyword>
<feature type="transmembrane region" description="Helical" evidence="8">
    <location>
        <begin position="159"/>
        <end position="179"/>
    </location>
</feature>
<evidence type="ECO:0000259" key="9">
    <source>
        <dbReference type="Pfam" id="PF12832"/>
    </source>
</evidence>
<gene>
    <name evidence="10" type="ORF">GCM10007916_32900</name>
</gene>
<dbReference type="PANTHER" id="PTHR23522">
    <property type="entry name" value="BLL5896 PROTEIN"/>
    <property type="match status" value="1"/>
</dbReference>
<dbReference type="InterPro" id="IPR024989">
    <property type="entry name" value="MFS_assoc_dom"/>
</dbReference>
<dbReference type="Gene3D" id="1.20.1250.20">
    <property type="entry name" value="MFS general substrate transporter like domains"/>
    <property type="match status" value="2"/>
</dbReference>
<dbReference type="Proteomes" id="UP001157353">
    <property type="component" value="Unassembled WGS sequence"/>
</dbReference>
<evidence type="ECO:0000256" key="4">
    <source>
        <dbReference type="ARBA" id="ARBA00022519"/>
    </source>
</evidence>
<evidence type="ECO:0000256" key="8">
    <source>
        <dbReference type="SAM" id="Phobius"/>
    </source>
</evidence>
<accession>A0ABQ6E527</accession>
<dbReference type="InterPro" id="IPR036259">
    <property type="entry name" value="MFS_trans_sf"/>
</dbReference>
<dbReference type="NCBIfam" id="NF037955">
    <property type="entry name" value="mfs"/>
    <property type="match status" value="1"/>
</dbReference>
<evidence type="ECO:0000256" key="2">
    <source>
        <dbReference type="ARBA" id="ARBA00022448"/>
    </source>
</evidence>
<dbReference type="NCBIfam" id="NF008346">
    <property type="entry name" value="PRK11128.1"/>
    <property type="match status" value="1"/>
</dbReference>
<feature type="transmembrane region" description="Helical" evidence="8">
    <location>
        <begin position="73"/>
        <end position="90"/>
    </location>
</feature>
<feature type="transmembrane region" description="Helical" evidence="8">
    <location>
        <begin position="359"/>
        <end position="377"/>
    </location>
</feature>
<protein>
    <submittedName>
        <fullName evidence="10">3-phenylpropionic acid transporter</fullName>
    </submittedName>
</protein>
<feature type="transmembrane region" description="Helical" evidence="8">
    <location>
        <begin position="12"/>
        <end position="31"/>
    </location>
</feature>
<name>A0ABQ6E527_9GAMM</name>
<proteinExistence type="predicted"/>
<dbReference type="RefSeq" id="WP_284205317.1">
    <property type="nucleotide sequence ID" value="NZ_BSPQ01000019.1"/>
</dbReference>
<dbReference type="SUPFAM" id="SSF103473">
    <property type="entry name" value="MFS general substrate transporter"/>
    <property type="match status" value="1"/>
</dbReference>
<feature type="transmembrane region" description="Helical" evidence="8">
    <location>
        <begin position="135"/>
        <end position="153"/>
    </location>
</feature>
<evidence type="ECO:0000313" key="10">
    <source>
        <dbReference type="EMBL" id="GLS92220.1"/>
    </source>
</evidence>
<dbReference type="PANTHER" id="PTHR23522:SF10">
    <property type="entry name" value="3-PHENYLPROPIONIC ACID TRANSPORTER-RELATED"/>
    <property type="match status" value="1"/>
</dbReference>
<feature type="transmembrane region" description="Helical" evidence="8">
    <location>
        <begin position="325"/>
        <end position="347"/>
    </location>
</feature>
<sequence length="381" mass="42562">MFTVSAKAWLTTYFINFYFIWGIFLPFWGIWLTGKGVTTEQVGILFSIGLVLRFISSLTLLPQVSTGSSTLKLIRSLAFIALLCFASLLYLKGYVWLAALTLLLNFLMGPLIPLGDIVGSRLVQQISLDYGRVRLWGSVSFIVGSTTVGWLIVDFGLQAILFLIVIAAFIMWLLSLANLNPHLVDHREKNNLKKQSLLLLLKKPEVILFLLIVGSIQGSHGAYYAFSTIYWDSIGLSGNVIAWLWAIAVFAEVLLLRFNQRLFSRWSIKQMLLLSLLGGIVRWCVVAMTDNIYLLAAAQTLHALTFALTHLAAIRYISQQQSSQLVAYQSLYSGVALGLLMAVFTYIAGVSYEVLQGDLFLLSALLLTPVFLFLKLWKVNN</sequence>
<feature type="transmembrane region" description="Helical" evidence="8">
    <location>
        <begin position="294"/>
        <end position="313"/>
    </location>
</feature>
<evidence type="ECO:0000256" key="1">
    <source>
        <dbReference type="ARBA" id="ARBA00004429"/>
    </source>
</evidence>
<evidence type="ECO:0000256" key="3">
    <source>
        <dbReference type="ARBA" id="ARBA00022475"/>
    </source>
</evidence>
<evidence type="ECO:0000313" key="11">
    <source>
        <dbReference type="Proteomes" id="UP001157353"/>
    </source>
</evidence>
<keyword evidence="5 8" id="KW-0812">Transmembrane</keyword>
<keyword evidence="7 8" id="KW-0472">Membrane</keyword>
<evidence type="ECO:0000256" key="5">
    <source>
        <dbReference type="ARBA" id="ARBA00022692"/>
    </source>
</evidence>
<feature type="transmembrane region" description="Helical" evidence="8">
    <location>
        <begin position="271"/>
        <end position="288"/>
    </location>
</feature>
<comment type="caution">
    <text evidence="10">The sequence shown here is derived from an EMBL/GenBank/DDBJ whole genome shotgun (WGS) entry which is preliminary data.</text>
</comment>
<dbReference type="Pfam" id="PF12832">
    <property type="entry name" value="MFS_1_like"/>
    <property type="match status" value="1"/>
</dbReference>
<keyword evidence="4" id="KW-0997">Cell inner membrane</keyword>